<reference evidence="2" key="2">
    <citation type="submission" date="2019-07" db="EMBL/GenBank/DDBJ databases">
        <authorList>
            <person name="Seetharam A."/>
            <person name="Woodhouse M."/>
            <person name="Cannon E."/>
        </authorList>
    </citation>
    <scope>NUCLEOTIDE SEQUENCE [LARGE SCALE GENOMIC DNA]</scope>
    <source>
        <strain evidence="2">cv. B73</strain>
    </source>
</reference>
<reference evidence="2" key="3">
    <citation type="submission" date="2021-05" db="UniProtKB">
        <authorList>
            <consortium name="EnsemblPlants"/>
        </authorList>
    </citation>
    <scope>IDENTIFICATION</scope>
    <source>
        <strain evidence="2">cv. B73</strain>
    </source>
</reference>
<evidence type="ECO:0000256" key="1">
    <source>
        <dbReference type="SAM" id="MobiDB-lite"/>
    </source>
</evidence>
<accession>A0A804RCF9</accession>
<dbReference type="Gramene" id="Zm00001eb404890_T001">
    <property type="protein sequence ID" value="Zm00001eb404890_P001"/>
    <property type="gene ID" value="Zm00001eb404890"/>
</dbReference>
<dbReference type="EnsemblPlants" id="Zm00001eb404890_T001">
    <property type="protein sequence ID" value="Zm00001eb404890_P001"/>
    <property type="gene ID" value="Zm00001eb404890"/>
</dbReference>
<feature type="compositionally biased region" description="Polar residues" evidence="1">
    <location>
        <begin position="64"/>
        <end position="75"/>
    </location>
</feature>
<proteinExistence type="predicted"/>
<evidence type="ECO:0000313" key="3">
    <source>
        <dbReference type="Proteomes" id="UP000007305"/>
    </source>
</evidence>
<feature type="region of interest" description="Disordered" evidence="1">
    <location>
        <begin position="56"/>
        <end position="95"/>
    </location>
</feature>
<feature type="compositionally biased region" description="Basic and acidic residues" evidence="1">
    <location>
        <begin position="78"/>
        <end position="95"/>
    </location>
</feature>
<dbReference type="AlphaFoldDB" id="A0A804RCF9"/>
<dbReference type="InParanoid" id="A0A804RCF9"/>
<evidence type="ECO:0000313" key="2">
    <source>
        <dbReference type="EnsemblPlants" id="Zm00001eb404890_P001"/>
    </source>
</evidence>
<name>A0A804RCF9_MAIZE</name>
<reference evidence="3" key="1">
    <citation type="journal article" date="2009" name="Science">
        <title>The B73 maize genome: complexity, diversity, and dynamics.</title>
        <authorList>
            <person name="Schnable P.S."/>
            <person name="Ware D."/>
            <person name="Fulton R.S."/>
            <person name="Stein J.C."/>
            <person name="Wei F."/>
            <person name="Pasternak S."/>
            <person name="Liang C."/>
            <person name="Zhang J."/>
            <person name="Fulton L."/>
            <person name="Graves T.A."/>
            <person name="Minx P."/>
            <person name="Reily A.D."/>
            <person name="Courtney L."/>
            <person name="Kruchowski S.S."/>
            <person name="Tomlinson C."/>
            <person name="Strong C."/>
            <person name="Delehaunty K."/>
            <person name="Fronick C."/>
            <person name="Courtney B."/>
            <person name="Rock S.M."/>
            <person name="Belter E."/>
            <person name="Du F."/>
            <person name="Kim K."/>
            <person name="Abbott R.M."/>
            <person name="Cotton M."/>
            <person name="Levy A."/>
            <person name="Marchetto P."/>
            <person name="Ochoa K."/>
            <person name="Jackson S.M."/>
            <person name="Gillam B."/>
            <person name="Chen W."/>
            <person name="Yan L."/>
            <person name="Higginbotham J."/>
            <person name="Cardenas M."/>
            <person name="Waligorski J."/>
            <person name="Applebaum E."/>
            <person name="Phelps L."/>
            <person name="Falcone J."/>
            <person name="Kanchi K."/>
            <person name="Thane T."/>
            <person name="Scimone A."/>
            <person name="Thane N."/>
            <person name="Henke J."/>
            <person name="Wang T."/>
            <person name="Ruppert J."/>
            <person name="Shah N."/>
            <person name="Rotter K."/>
            <person name="Hodges J."/>
            <person name="Ingenthron E."/>
            <person name="Cordes M."/>
            <person name="Kohlberg S."/>
            <person name="Sgro J."/>
            <person name="Delgado B."/>
            <person name="Mead K."/>
            <person name="Chinwalla A."/>
            <person name="Leonard S."/>
            <person name="Crouse K."/>
            <person name="Collura K."/>
            <person name="Kudrna D."/>
            <person name="Currie J."/>
            <person name="He R."/>
            <person name="Angelova A."/>
            <person name="Rajasekar S."/>
            <person name="Mueller T."/>
            <person name="Lomeli R."/>
            <person name="Scara G."/>
            <person name="Ko A."/>
            <person name="Delaney K."/>
            <person name="Wissotski M."/>
            <person name="Lopez G."/>
            <person name="Campos D."/>
            <person name="Braidotti M."/>
            <person name="Ashley E."/>
            <person name="Golser W."/>
            <person name="Kim H."/>
            <person name="Lee S."/>
            <person name="Lin J."/>
            <person name="Dujmic Z."/>
            <person name="Kim W."/>
            <person name="Talag J."/>
            <person name="Zuccolo A."/>
            <person name="Fan C."/>
            <person name="Sebastian A."/>
            <person name="Kramer M."/>
            <person name="Spiegel L."/>
            <person name="Nascimento L."/>
            <person name="Zutavern T."/>
            <person name="Miller B."/>
            <person name="Ambroise C."/>
            <person name="Muller S."/>
            <person name="Spooner W."/>
            <person name="Narechania A."/>
            <person name="Ren L."/>
            <person name="Wei S."/>
            <person name="Kumari S."/>
            <person name="Faga B."/>
            <person name="Levy M.J."/>
            <person name="McMahan L."/>
            <person name="Van Buren P."/>
            <person name="Vaughn M.W."/>
            <person name="Ying K."/>
            <person name="Yeh C.-T."/>
            <person name="Emrich S.J."/>
            <person name="Jia Y."/>
            <person name="Kalyanaraman A."/>
            <person name="Hsia A.-P."/>
            <person name="Barbazuk W.B."/>
            <person name="Baucom R.S."/>
            <person name="Brutnell T.P."/>
            <person name="Carpita N.C."/>
            <person name="Chaparro C."/>
            <person name="Chia J.-M."/>
            <person name="Deragon J.-M."/>
            <person name="Estill J.C."/>
            <person name="Fu Y."/>
            <person name="Jeddeloh J.A."/>
            <person name="Han Y."/>
            <person name="Lee H."/>
            <person name="Li P."/>
            <person name="Lisch D.R."/>
            <person name="Liu S."/>
            <person name="Liu Z."/>
            <person name="Nagel D.H."/>
            <person name="McCann M.C."/>
            <person name="SanMiguel P."/>
            <person name="Myers A.M."/>
            <person name="Nettleton D."/>
            <person name="Nguyen J."/>
            <person name="Penning B.W."/>
            <person name="Ponnala L."/>
            <person name="Schneider K.L."/>
            <person name="Schwartz D.C."/>
            <person name="Sharma A."/>
            <person name="Soderlund C."/>
            <person name="Springer N.M."/>
            <person name="Sun Q."/>
            <person name="Wang H."/>
            <person name="Waterman M."/>
            <person name="Westerman R."/>
            <person name="Wolfgruber T.K."/>
            <person name="Yang L."/>
            <person name="Yu Y."/>
            <person name="Zhang L."/>
            <person name="Zhou S."/>
            <person name="Zhu Q."/>
            <person name="Bennetzen J.L."/>
            <person name="Dawe R.K."/>
            <person name="Jiang J."/>
            <person name="Jiang N."/>
            <person name="Presting G.G."/>
            <person name="Wessler S.R."/>
            <person name="Aluru S."/>
            <person name="Martienssen R.A."/>
            <person name="Clifton S.W."/>
            <person name="McCombie W.R."/>
            <person name="Wing R.A."/>
            <person name="Wilson R.K."/>
        </authorList>
    </citation>
    <scope>NUCLEOTIDE SEQUENCE [LARGE SCALE GENOMIC DNA]</scope>
    <source>
        <strain evidence="3">cv. B73</strain>
    </source>
</reference>
<keyword evidence="3" id="KW-1185">Reference proteome</keyword>
<dbReference type="Proteomes" id="UP000007305">
    <property type="component" value="Chromosome 10"/>
</dbReference>
<organism evidence="2 3">
    <name type="scientific">Zea mays</name>
    <name type="common">Maize</name>
    <dbReference type="NCBI Taxonomy" id="4577"/>
    <lineage>
        <taxon>Eukaryota</taxon>
        <taxon>Viridiplantae</taxon>
        <taxon>Streptophyta</taxon>
        <taxon>Embryophyta</taxon>
        <taxon>Tracheophyta</taxon>
        <taxon>Spermatophyta</taxon>
        <taxon>Magnoliopsida</taxon>
        <taxon>Liliopsida</taxon>
        <taxon>Poales</taxon>
        <taxon>Poaceae</taxon>
        <taxon>PACMAD clade</taxon>
        <taxon>Panicoideae</taxon>
        <taxon>Andropogonodae</taxon>
        <taxon>Andropogoneae</taxon>
        <taxon>Tripsacinae</taxon>
        <taxon>Zea</taxon>
    </lineage>
</organism>
<protein>
    <submittedName>
        <fullName evidence="2">Uncharacterized protein</fullName>
    </submittedName>
</protein>
<sequence>MESPPLSLRYFSFSWPLKKERRREPVPELEENQTMLCWATRLLFSELRPVSFPSFHKMRPKRTLSPSESENTASDSPIRIHTDTAALVDDKDRLS</sequence>